<comment type="caution">
    <text evidence="3">The sequence shown here is derived from an EMBL/GenBank/DDBJ whole genome shotgun (WGS) entry which is preliminary data.</text>
</comment>
<keyword evidence="1" id="KW-0732">Signal</keyword>
<reference evidence="3" key="1">
    <citation type="journal article" date="2023" name="Mol. Phylogenet. Evol.">
        <title>Genome-scale phylogeny and comparative genomics of the fungal order Sordariales.</title>
        <authorList>
            <person name="Hensen N."/>
            <person name="Bonometti L."/>
            <person name="Westerberg I."/>
            <person name="Brannstrom I.O."/>
            <person name="Guillou S."/>
            <person name="Cros-Aarteil S."/>
            <person name="Calhoun S."/>
            <person name="Haridas S."/>
            <person name="Kuo A."/>
            <person name="Mondo S."/>
            <person name="Pangilinan J."/>
            <person name="Riley R."/>
            <person name="LaButti K."/>
            <person name="Andreopoulos B."/>
            <person name="Lipzen A."/>
            <person name="Chen C."/>
            <person name="Yan M."/>
            <person name="Daum C."/>
            <person name="Ng V."/>
            <person name="Clum A."/>
            <person name="Steindorff A."/>
            <person name="Ohm R.A."/>
            <person name="Martin F."/>
            <person name="Silar P."/>
            <person name="Natvig D.O."/>
            <person name="Lalanne C."/>
            <person name="Gautier V."/>
            <person name="Ament-Velasquez S.L."/>
            <person name="Kruys A."/>
            <person name="Hutchinson M.I."/>
            <person name="Powell A.J."/>
            <person name="Barry K."/>
            <person name="Miller A.N."/>
            <person name="Grigoriev I.V."/>
            <person name="Debuchy R."/>
            <person name="Gladieux P."/>
            <person name="Hiltunen Thoren M."/>
            <person name="Johannesson H."/>
        </authorList>
    </citation>
    <scope>NUCLEOTIDE SEQUENCE</scope>
    <source>
        <strain evidence="3">CBS 626.80</strain>
    </source>
</reference>
<feature type="domain" description="SGNH hydrolase-type esterase" evidence="2">
    <location>
        <begin position="3"/>
        <end position="185"/>
    </location>
</feature>
<accession>A0AAN6NKX1</accession>
<dbReference type="InterPro" id="IPR051532">
    <property type="entry name" value="Ester_Hydrolysis_Enzymes"/>
</dbReference>
<sequence>MPLGASITAGYGTNPQNGYRKPLRDQLRWRGWPVNMVGSLTDGDPVKFHNRQHEGHKGYVVDQMTKVADNTIYRQPNVVLINCGTNDADTSTNHQVVASTGERMRGVLNHLFDKIGNVTIVLSTLLPRKDGYNDNVNSINTQYRALFQEFAAAGRKIVLAEFNDGFLDLQTDYFDNIHPNERGAAKLAAVWDQAILKAETQGFLSKPTDTGIPDDGSAAGTTGSTTCDVVRGAGLRGPVKAQQGFGADDGTYNHADGSPKFLDTGTVVFPAPINSATGSFAFAQLVNVNNVDPGGERDELVWCTDTGPGQVPGPCFMLLNVAGAFSQTSGLLKFDPGLECLAREIRWGDVNGDGLDDFICINLPGNMYVALNRGGNPPRFEAAANGGLIRVAEPWCAQDRVRLGDMDGDGRLDYCCIDLSGDIYCWRNGGVGDTPTEADGGYWQGLPTFYAQNESEGVDGVRLVDINGDHRSDWVYVYKDGSTKIFINQRGTFDEDGKGLRPHWVRATTEHPAVEHVTTPKQVMFGRVEGTFDEYPNHGSGGTKRKGDGVFYCDMFGRGHDDYLWVLSTGEITLFENVQSPPNWGQHGVIIDRHTGRVEWWRNKYKQGDKSPTFEDPRWAVDTGSSSYLCIEGWGWDYLCMEKDARTVAHLNKATGLIYKDQIKFAPVERLDRANFKWADVTGDGLVDLLWVDKFAAGARGIRFDGHGRGQNIHFPKLGNFSRADYHDVYPGTGLANTWFNECSASMAGEGEDDYPTPVDPMLPTPPGEGTGPSIWDYAPDFSNDPFLPPGINVLSLSLVTTSLVTRPTVDKRWHARGDVR</sequence>
<dbReference type="Proteomes" id="UP001303222">
    <property type="component" value="Unassembled WGS sequence"/>
</dbReference>
<protein>
    <submittedName>
        <fullName evidence="3">Carbohydrate esterase</fullName>
    </submittedName>
</protein>
<dbReference type="InterPro" id="IPR028994">
    <property type="entry name" value="Integrin_alpha_N"/>
</dbReference>
<dbReference type="InterPro" id="IPR036514">
    <property type="entry name" value="SGNH_hydro_sf"/>
</dbReference>
<evidence type="ECO:0000313" key="4">
    <source>
        <dbReference type="Proteomes" id="UP001303222"/>
    </source>
</evidence>
<dbReference type="PANTHER" id="PTHR30383">
    <property type="entry name" value="THIOESTERASE 1/PROTEASE 1/LYSOPHOSPHOLIPASE L1"/>
    <property type="match status" value="1"/>
</dbReference>
<dbReference type="InterPro" id="IPR013830">
    <property type="entry name" value="SGNH_hydro"/>
</dbReference>
<reference evidence="3" key="2">
    <citation type="submission" date="2023-06" db="EMBL/GenBank/DDBJ databases">
        <authorList>
            <consortium name="Lawrence Berkeley National Laboratory"/>
            <person name="Mondo S.J."/>
            <person name="Hensen N."/>
            <person name="Bonometti L."/>
            <person name="Westerberg I."/>
            <person name="Brannstrom I.O."/>
            <person name="Guillou S."/>
            <person name="Cros-Aarteil S."/>
            <person name="Calhoun S."/>
            <person name="Haridas S."/>
            <person name="Kuo A."/>
            <person name="Pangilinan J."/>
            <person name="Riley R."/>
            <person name="Labutti K."/>
            <person name="Andreopoulos B."/>
            <person name="Lipzen A."/>
            <person name="Chen C."/>
            <person name="Yanf M."/>
            <person name="Daum C."/>
            <person name="Ng V."/>
            <person name="Clum A."/>
            <person name="Steindorff A."/>
            <person name="Ohm R."/>
            <person name="Martin F."/>
            <person name="Silar P."/>
            <person name="Natvig D."/>
            <person name="Lalanne C."/>
            <person name="Gautier V."/>
            <person name="Ament-Velasquez S.L."/>
            <person name="Kruys A."/>
            <person name="Hutchinson M.I."/>
            <person name="Powell A.J."/>
            <person name="Barry K."/>
            <person name="Miller A.N."/>
            <person name="Grigoriev I.V."/>
            <person name="Debuchy R."/>
            <person name="Gladieux P."/>
            <person name="Thoren M.H."/>
            <person name="Johannesson H."/>
        </authorList>
    </citation>
    <scope>NUCLEOTIDE SEQUENCE</scope>
    <source>
        <strain evidence="3">CBS 626.80</strain>
    </source>
</reference>
<dbReference type="Pfam" id="PF13517">
    <property type="entry name" value="FG-GAP_3"/>
    <property type="match status" value="1"/>
</dbReference>
<dbReference type="Pfam" id="PF13472">
    <property type="entry name" value="Lipase_GDSL_2"/>
    <property type="match status" value="1"/>
</dbReference>
<evidence type="ECO:0000313" key="3">
    <source>
        <dbReference type="EMBL" id="KAK3947731.1"/>
    </source>
</evidence>
<gene>
    <name evidence="3" type="ORF">QBC32DRAFT_374082</name>
</gene>
<organism evidence="3 4">
    <name type="scientific">Pseudoneurospora amorphoporcata</name>
    <dbReference type="NCBI Taxonomy" id="241081"/>
    <lineage>
        <taxon>Eukaryota</taxon>
        <taxon>Fungi</taxon>
        <taxon>Dikarya</taxon>
        <taxon>Ascomycota</taxon>
        <taxon>Pezizomycotina</taxon>
        <taxon>Sordariomycetes</taxon>
        <taxon>Sordariomycetidae</taxon>
        <taxon>Sordariales</taxon>
        <taxon>Sordariaceae</taxon>
        <taxon>Pseudoneurospora</taxon>
    </lineage>
</organism>
<keyword evidence="4" id="KW-1185">Reference proteome</keyword>
<dbReference type="GO" id="GO:0004622">
    <property type="term" value="F:phosphatidylcholine lysophospholipase activity"/>
    <property type="evidence" value="ECO:0007669"/>
    <property type="project" value="TreeGrafter"/>
</dbReference>
<proteinExistence type="predicted"/>
<dbReference type="PANTHER" id="PTHR30383:SF31">
    <property type="entry name" value="SGNH HYDROLASE-TYPE ESTERASE DOMAIN-CONTAINING PROTEIN-RELATED"/>
    <property type="match status" value="1"/>
</dbReference>
<dbReference type="EMBL" id="MU859319">
    <property type="protein sequence ID" value="KAK3947731.1"/>
    <property type="molecule type" value="Genomic_DNA"/>
</dbReference>
<dbReference type="SUPFAM" id="SSF69318">
    <property type="entry name" value="Integrin alpha N-terminal domain"/>
    <property type="match status" value="1"/>
</dbReference>
<dbReference type="Gene3D" id="3.40.50.1110">
    <property type="entry name" value="SGNH hydrolase"/>
    <property type="match status" value="1"/>
</dbReference>
<dbReference type="AlphaFoldDB" id="A0AAN6NKX1"/>
<dbReference type="InterPro" id="IPR013517">
    <property type="entry name" value="FG-GAP"/>
</dbReference>
<evidence type="ECO:0000259" key="2">
    <source>
        <dbReference type="Pfam" id="PF13472"/>
    </source>
</evidence>
<dbReference type="SUPFAM" id="SSF52266">
    <property type="entry name" value="SGNH hydrolase"/>
    <property type="match status" value="1"/>
</dbReference>
<name>A0AAN6NKX1_9PEZI</name>
<evidence type="ECO:0000256" key="1">
    <source>
        <dbReference type="ARBA" id="ARBA00022729"/>
    </source>
</evidence>